<protein>
    <recommendedName>
        <fullName evidence="3">Lipocalin-like domain-containing protein</fullName>
    </recommendedName>
</protein>
<dbReference type="Proteomes" id="UP000306791">
    <property type="component" value="Unassembled WGS sequence"/>
</dbReference>
<evidence type="ECO:0000313" key="2">
    <source>
        <dbReference type="Proteomes" id="UP000306791"/>
    </source>
</evidence>
<evidence type="ECO:0000313" key="1">
    <source>
        <dbReference type="EMBL" id="TLM78685.1"/>
    </source>
</evidence>
<sequence>MLKTILLLLGGFVAGIGSTIGLSMYFVYEYATQPDELEKYSLPDAEYSLSNDAYTNTNECHNFPVEKLLGNWYGQKTLDDGNLQKWKVTRFADGTYQIQFELSSPEGLHTSKESGLWSYSGCLYSVITKSRNGENVLFQEVYRVQDLTDKKLIYTNYRTGNTFTVIKGI</sequence>
<keyword evidence="2" id="KW-1185">Reference proteome</keyword>
<evidence type="ECO:0008006" key="3">
    <source>
        <dbReference type="Google" id="ProtNLM"/>
    </source>
</evidence>
<gene>
    <name evidence="1" type="ORF">FDY93_05380</name>
</gene>
<organism evidence="1 2">
    <name type="scientific">Microbulbifer harenosus</name>
    <dbReference type="NCBI Taxonomy" id="2576840"/>
    <lineage>
        <taxon>Bacteria</taxon>
        <taxon>Pseudomonadati</taxon>
        <taxon>Pseudomonadota</taxon>
        <taxon>Gammaproteobacteria</taxon>
        <taxon>Cellvibrionales</taxon>
        <taxon>Microbulbiferaceae</taxon>
        <taxon>Microbulbifer</taxon>
    </lineage>
</organism>
<dbReference type="RefSeq" id="WP_138234717.1">
    <property type="nucleotide sequence ID" value="NZ_CP185860.1"/>
</dbReference>
<proteinExistence type="predicted"/>
<dbReference type="EMBL" id="VANI01000005">
    <property type="protein sequence ID" value="TLM78685.1"/>
    <property type="molecule type" value="Genomic_DNA"/>
</dbReference>
<comment type="caution">
    <text evidence="1">The sequence shown here is derived from an EMBL/GenBank/DDBJ whole genome shotgun (WGS) entry which is preliminary data.</text>
</comment>
<name>A0ABY2UK83_9GAMM</name>
<accession>A0ABY2UK83</accession>
<reference evidence="1 2" key="1">
    <citation type="submission" date="2019-05" db="EMBL/GenBank/DDBJ databases">
        <title>Microbulbifer harenosus sp. nov., an alginate-degrading bacterium isolated from coastal sand.</title>
        <authorList>
            <person name="Huang H."/>
            <person name="Mo K."/>
            <person name="Bao S."/>
        </authorList>
    </citation>
    <scope>NUCLEOTIDE SEQUENCE [LARGE SCALE GENOMIC DNA]</scope>
    <source>
        <strain evidence="1 2">HB161719</strain>
    </source>
</reference>